<protein>
    <recommendedName>
        <fullName evidence="3">FAD dependent oxidoreductase domain-containing protein</fullName>
    </recommendedName>
</protein>
<dbReference type="EMBL" id="JAKJXP020000096">
    <property type="protein sequence ID" value="KAK7746589.1"/>
    <property type="molecule type" value="Genomic_DNA"/>
</dbReference>
<feature type="transmembrane region" description="Helical" evidence="2">
    <location>
        <begin position="7"/>
        <end position="25"/>
    </location>
</feature>
<dbReference type="PANTHER" id="PTHR13847:SF150">
    <property type="entry name" value="OXIDOREDUCTASE TDA3-RELATED"/>
    <property type="match status" value="1"/>
</dbReference>
<dbReference type="GO" id="GO:0005829">
    <property type="term" value="C:cytosol"/>
    <property type="evidence" value="ECO:0007669"/>
    <property type="project" value="GOC"/>
</dbReference>
<dbReference type="InterPro" id="IPR036188">
    <property type="entry name" value="FAD/NAD-bd_sf"/>
</dbReference>
<dbReference type="GO" id="GO:0005770">
    <property type="term" value="C:late endosome"/>
    <property type="evidence" value="ECO:0007669"/>
    <property type="project" value="TreeGrafter"/>
</dbReference>
<feature type="region of interest" description="Disordered" evidence="1">
    <location>
        <begin position="410"/>
        <end position="443"/>
    </location>
</feature>
<feature type="compositionally biased region" description="Gly residues" evidence="1">
    <location>
        <begin position="421"/>
        <end position="441"/>
    </location>
</feature>
<evidence type="ECO:0000256" key="2">
    <source>
        <dbReference type="SAM" id="Phobius"/>
    </source>
</evidence>
<keyword evidence="5" id="KW-1185">Reference proteome</keyword>
<dbReference type="AlphaFoldDB" id="A0AAN9UE43"/>
<keyword evidence="2" id="KW-1133">Transmembrane helix</keyword>
<comment type="caution">
    <text evidence="4">The sequence shown here is derived from an EMBL/GenBank/DDBJ whole genome shotgun (WGS) entry which is preliminary data.</text>
</comment>
<dbReference type="InterPro" id="IPR006076">
    <property type="entry name" value="FAD-dep_OxRdtase"/>
</dbReference>
<keyword evidence="2" id="KW-0812">Transmembrane</keyword>
<evidence type="ECO:0000259" key="3">
    <source>
        <dbReference type="Pfam" id="PF01266"/>
    </source>
</evidence>
<feature type="domain" description="FAD dependent oxidoreductase" evidence="3">
    <location>
        <begin position="191"/>
        <end position="475"/>
    </location>
</feature>
<proteinExistence type="predicted"/>
<dbReference type="Gene3D" id="3.50.50.60">
    <property type="entry name" value="FAD/NAD(P)-binding domain"/>
    <property type="match status" value="3"/>
</dbReference>
<feature type="region of interest" description="Disordered" evidence="1">
    <location>
        <begin position="105"/>
        <end position="171"/>
    </location>
</feature>
<dbReference type="Gene3D" id="3.30.9.10">
    <property type="entry name" value="D-Amino Acid Oxidase, subunit A, domain 2"/>
    <property type="match status" value="1"/>
</dbReference>
<feature type="compositionally biased region" description="Gly residues" evidence="1">
    <location>
        <begin position="129"/>
        <end position="139"/>
    </location>
</feature>
<dbReference type="Pfam" id="PF01266">
    <property type="entry name" value="DAO"/>
    <property type="match status" value="2"/>
</dbReference>
<sequence>MEPRPRNIIIIGGGVIGCTTAYYLTRHPSFNPLIHHITLLEATSIAAGASGKAGGLLGLWAYPECIVPLSYRLHAELAAEHGGAERWGYRRVNCGQISAVVKKADLNGNGTSTPRKSKSRVATPVKQGANGGGSNGGGLTATPTELSGSSSPNGQPPQQQQQDGNGKDWEKLPKQNKKAAALLHESKLPPDLDWFNGDVVQEFAEMGLPGFTETAQVHPLHFTYAMATLARDAGADIRILAQATGIGLNQAGTAVTSVGYADRARGDMAGTLHGVTDVVVAAGPWTGRVLPRAPVEGIRAHSVVFAAAVSPWAVFTNITLPADWVPPHRARGPRGRRHRGPVDPEVYARPNGEVYACGEPDRAVPLPDTADLVRVDEAQCDDMASYLATVSPRLAAAPVIAKQACYMPQHASRSKNKNKRGGGGGDDAGGGEEGPGGGGPPIVGPAANVAGLWVASAHTCWGIQNAPGTGKLMSEFIFEGRARSADISELDPRLFGV</sequence>
<dbReference type="Proteomes" id="UP001320420">
    <property type="component" value="Unassembled WGS sequence"/>
</dbReference>
<dbReference type="PROSITE" id="PS51257">
    <property type="entry name" value="PROKAR_LIPOPROTEIN"/>
    <property type="match status" value="1"/>
</dbReference>
<dbReference type="PANTHER" id="PTHR13847">
    <property type="entry name" value="SARCOSINE DEHYDROGENASE-RELATED"/>
    <property type="match status" value="1"/>
</dbReference>
<evidence type="ECO:0000256" key="1">
    <source>
        <dbReference type="SAM" id="MobiDB-lite"/>
    </source>
</evidence>
<reference evidence="4 5" key="1">
    <citation type="submission" date="2024-02" db="EMBL/GenBank/DDBJ databases">
        <title>De novo assembly and annotation of 12 fungi associated with fruit tree decline syndrome in Ontario, Canada.</title>
        <authorList>
            <person name="Sulman M."/>
            <person name="Ellouze W."/>
            <person name="Ilyukhin E."/>
        </authorList>
    </citation>
    <scope>NUCLEOTIDE SEQUENCE [LARGE SCALE GENOMIC DNA]</scope>
    <source>
        <strain evidence="4 5">M11/M66-122</strain>
    </source>
</reference>
<feature type="domain" description="FAD dependent oxidoreductase" evidence="3">
    <location>
        <begin position="8"/>
        <end position="92"/>
    </location>
</feature>
<evidence type="ECO:0000313" key="5">
    <source>
        <dbReference type="Proteomes" id="UP001320420"/>
    </source>
</evidence>
<accession>A0AAN9UE43</accession>
<dbReference type="GO" id="GO:0042147">
    <property type="term" value="P:retrograde transport, endosome to Golgi"/>
    <property type="evidence" value="ECO:0007669"/>
    <property type="project" value="TreeGrafter"/>
</dbReference>
<name>A0AAN9UE43_9PEZI</name>
<feature type="compositionally biased region" description="Low complexity" evidence="1">
    <location>
        <begin position="147"/>
        <end position="164"/>
    </location>
</feature>
<evidence type="ECO:0000313" key="4">
    <source>
        <dbReference type="EMBL" id="KAK7746589.1"/>
    </source>
</evidence>
<gene>
    <name evidence="4" type="ORF">SLS62_009310</name>
</gene>
<keyword evidence="2" id="KW-0472">Membrane</keyword>
<dbReference type="SUPFAM" id="SSF51905">
    <property type="entry name" value="FAD/NAD(P)-binding domain"/>
    <property type="match status" value="1"/>
</dbReference>
<organism evidence="4 5">
    <name type="scientific">Diatrype stigma</name>
    <dbReference type="NCBI Taxonomy" id="117547"/>
    <lineage>
        <taxon>Eukaryota</taxon>
        <taxon>Fungi</taxon>
        <taxon>Dikarya</taxon>
        <taxon>Ascomycota</taxon>
        <taxon>Pezizomycotina</taxon>
        <taxon>Sordariomycetes</taxon>
        <taxon>Xylariomycetidae</taxon>
        <taxon>Xylariales</taxon>
        <taxon>Diatrypaceae</taxon>
        <taxon>Diatrype</taxon>
    </lineage>
</organism>